<name>A0A2H3NN05_9BACT</name>
<dbReference type="InterPro" id="IPR000866">
    <property type="entry name" value="AhpC/TSA"/>
</dbReference>
<comment type="caution">
    <text evidence="2">The sequence shown here is derived from an EMBL/GenBank/DDBJ whole genome shotgun (WGS) entry which is preliminary data.</text>
</comment>
<keyword evidence="3" id="KW-1185">Reference proteome</keyword>
<dbReference type="CDD" id="cd02969">
    <property type="entry name" value="PRX_like1"/>
    <property type="match status" value="1"/>
</dbReference>
<evidence type="ECO:0000313" key="2">
    <source>
        <dbReference type="EMBL" id="PEN07909.1"/>
    </source>
</evidence>
<dbReference type="PANTHER" id="PTHR43640">
    <property type="entry name" value="OS07G0260300 PROTEIN"/>
    <property type="match status" value="1"/>
</dbReference>
<dbReference type="Pfam" id="PF00578">
    <property type="entry name" value="AhpC-TSA"/>
    <property type="match status" value="1"/>
</dbReference>
<evidence type="ECO:0000259" key="1">
    <source>
        <dbReference type="PROSITE" id="PS51352"/>
    </source>
</evidence>
<dbReference type="SUPFAM" id="SSF52833">
    <property type="entry name" value="Thioredoxin-like"/>
    <property type="match status" value="1"/>
</dbReference>
<dbReference type="PROSITE" id="PS51352">
    <property type="entry name" value="THIOREDOXIN_2"/>
    <property type="match status" value="1"/>
</dbReference>
<reference evidence="2 3" key="1">
    <citation type="submission" date="2017-10" db="EMBL/GenBank/DDBJ databases">
        <title>Draft genome of Longimonas halophila.</title>
        <authorList>
            <person name="Goh K.M."/>
            <person name="Shamsir M.S."/>
            <person name="Lim S.W."/>
        </authorList>
    </citation>
    <scope>NUCLEOTIDE SEQUENCE [LARGE SCALE GENOMIC DNA]</scope>
    <source>
        <strain evidence="2 3">KCTC 42399</strain>
    </source>
</reference>
<dbReference type="Proteomes" id="UP000221024">
    <property type="component" value="Unassembled WGS sequence"/>
</dbReference>
<dbReference type="InterPro" id="IPR036249">
    <property type="entry name" value="Thioredoxin-like_sf"/>
</dbReference>
<dbReference type="EMBL" id="PDEP01000004">
    <property type="protein sequence ID" value="PEN07909.1"/>
    <property type="molecule type" value="Genomic_DNA"/>
</dbReference>
<dbReference type="OrthoDB" id="9809746at2"/>
<gene>
    <name evidence="2" type="ORF">CRI93_05540</name>
</gene>
<dbReference type="GO" id="GO:0016491">
    <property type="term" value="F:oxidoreductase activity"/>
    <property type="evidence" value="ECO:0007669"/>
    <property type="project" value="InterPro"/>
</dbReference>
<dbReference type="InterPro" id="IPR013766">
    <property type="entry name" value="Thioredoxin_domain"/>
</dbReference>
<organism evidence="2 3">
    <name type="scientific">Longimonas halophila</name>
    <dbReference type="NCBI Taxonomy" id="1469170"/>
    <lineage>
        <taxon>Bacteria</taxon>
        <taxon>Pseudomonadati</taxon>
        <taxon>Rhodothermota</taxon>
        <taxon>Rhodothermia</taxon>
        <taxon>Rhodothermales</taxon>
        <taxon>Salisaetaceae</taxon>
        <taxon>Longimonas</taxon>
    </lineage>
</organism>
<evidence type="ECO:0000313" key="3">
    <source>
        <dbReference type="Proteomes" id="UP000221024"/>
    </source>
</evidence>
<dbReference type="Gene3D" id="3.40.30.10">
    <property type="entry name" value="Glutaredoxin"/>
    <property type="match status" value="1"/>
</dbReference>
<dbReference type="InterPro" id="IPR047262">
    <property type="entry name" value="PRX-like1"/>
</dbReference>
<feature type="domain" description="Thioredoxin" evidence="1">
    <location>
        <begin position="9"/>
        <end position="170"/>
    </location>
</feature>
<dbReference type="GO" id="GO:0016209">
    <property type="term" value="F:antioxidant activity"/>
    <property type="evidence" value="ECO:0007669"/>
    <property type="project" value="InterPro"/>
</dbReference>
<dbReference type="PANTHER" id="PTHR43640:SF1">
    <property type="entry name" value="THIOREDOXIN-DEPENDENT PEROXIREDOXIN"/>
    <property type="match status" value="1"/>
</dbReference>
<protein>
    <submittedName>
        <fullName evidence="2">Thioredoxin family protein</fullName>
    </submittedName>
</protein>
<dbReference type="RefSeq" id="WP_098061631.1">
    <property type="nucleotide sequence ID" value="NZ_PDEP01000004.1"/>
</dbReference>
<accession>A0A2H3NN05</accession>
<sequence length="195" mass="21514">MAAVESHMLDLGTAAPPFDLPIANPDVDDHSGDHRALSDYDEAPVLVVMFICNHCPYVHHVEPALVETARVYGERGAQFVAICSNDADEYPQDSFAKMAERAKEKEYPFPYLQDEDQSVAQAYQAACTPDFYVFDGDRELVYRGRYDETRPNNGMAHGQDLHAALDAVLNGGTLPDEQHPSMGCSIKWKPGNAPA</sequence>
<proteinExistence type="predicted"/>
<dbReference type="AlphaFoldDB" id="A0A2H3NN05"/>